<keyword evidence="2 3" id="KW-0408">Iron</keyword>
<comment type="function">
    <text evidence="3">Oxygenase that can act as both a histone lysine demethylase and a ribosomal histidine hydroxylase.</text>
</comment>
<dbReference type="Proteomes" id="UP000189703">
    <property type="component" value="Unplaced"/>
</dbReference>
<evidence type="ECO:0000256" key="1">
    <source>
        <dbReference type="ARBA" id="ARBA00022723"/>
    </source>
</evidence>
<dbReference type="RefSeq" id="XP_010265397.1">
    <property type="nucleotide sequence ID" value="XM_010267095.2"/>
</dbReference>
<keyword evidence="1 3" id="KW-0479">Metal-binding</keyword>
<evidence type="ECO:0000259" key="4">
    <source>
        <dbReference type="PROSITE" id="PS51184"/>
    </source>
</evidence>
<comment type="cofactor">
    <cofactor evidence="3">
        <name>Fe(2+)</name>
        <dbReference type="ChEBI" id="CHEBI:29033"/>
    </cofactor>
    <text evidence="3">Binds 1 Fe(2+) ion per subunit.</text>
</comment>
<keyword evidence="5" id="KW-1185">Reference proteome</keyword>
<dbReference type="PANTHER" id="PTHR13096:SF9">
    <property type="entry name" value="BIFUNCTIONAL LYSINE-SPECIFIC DEMETHYLASE AND HISTIDYL-HYDROXYLASE"/>
    <property type="match status" value="1"/>
</dbReference>
<evidence type="ECO:0000256" key="3">
    <source>
        <dbReference type="RuleBase" id="RU366061"/>
    </source>
</evidence>
<dbReference type="Pfam" id="PF08007">
    <property type="entry name" value="JmjC_2"/>
    <property type="match status" value="1"/>
</dbReference>
<dbReference type="InterPro" id="IPR003347">
    <property type="entry name" value="JmjC_dom"/>
</dbReference>
<dbReference type="InParanoid" id="A0A1U8AQZ4"/>
<dbReference type="OMA" id="LHRKHEI"/>
<dbReference type="PANTHER" id="PTHR13096">
    <property type="entry name" value="MINA53 MYC INDUCED NUCLEAR ANTIGEN"/>
    <property type="match status" value="1"/>
</dbReference>
<dbReference type="AlphaFoldDB" id="A0A1U8AQZ4"/>
<gene>
    <name evidence="6" type="primary">LOC104603153</name>
</gene>
<keyword evidence="3" id="KW-0223">Dioxygenase</keyword>
<keyword evidence="3" id="KW-0560">Oxidoreductase</keyword>
<dbReference type="GO" id="GO:0032453">
    <property type="term" value="F:histone H3K4 demethylase activity"/>
    <property type="evidence" value="ECO:0000318"/>
    <property type="project" value="GO_Central"/>
</dbReference>
<accession>A0A1U8AQZ4</accession>
<sequence>MGMGKRRKRKKRSLYDQSSMDTILFPLMLAALAKLDNPFCESLLKKCLKKLQLSLLTQTPNSNIPPSFPQKLSNDFLSFLPALLRSKNPEIASRTAEIVGAATLLSLDMNERVVSDAEILKGLVAALSSGSKRISMAACNAVLDVSTTLIGRTRLCDFCVVEKLMSEFLRVVVSPAKSVSLCRTDTRDSISPRIGLTAGKLPILVLYTAVTLINSCNLKNLSKIPRELRKTFLNYLKELWRNVWAQMLLIDIVDCSQGRYYFSNLRTNHLAESIFRLSIDLDQNPIACIFELVKKSMFGPSNSDFEQFMLCYWEDSPCLLRNHLQTSNDHEDIFNPLVQSLNCKGTVDSLLSSILCNLVSCPPICSDEFDILVFLEEVRDKLGCPMIYGQDIRVIKAVEEIYVLKQGSLKKEVHFFKQCMNSFISGPKLIDAVAIQQCKEAHREGYTISLRGMEFRSEYISAIADSLAALFGQPSVGANLYLTPPQSQGLARHYDDHCVFVCQLLGTKKWTVFSRPTVQLPRLYEPLDCILRSEDDCVESKHMQFLLSEGDILYIPRGCPHEACTVTDNSVSTADDGSTGFSLHLTLGVEVEPPFEWEGFAHVALHCWNHNHKRSPDPSSLMGTLNFISVYMLHVAIRLIGDHDPKFRKACMVAAIPLHSLDLNRKMFSYVINKIDRESRYLEVFNRVQAAIGNNEDIWKQMKWIQHLFLLGEMNDEIEWNYSLTEFRDYISYRHMEVEDAFVQLKSKFCRDISFEDACQSFNKVLEKYKKTRKQYMSGMLSLHCT</sequence>
<dbReference type="EC" id="1.14.11.-" evidence="3"/>
<dbReference type="GO" id="GO:0005506">
    <property type="term" value="F:iron ion binding"/>
    <property type="evidence" value="ECO:0007669"/>
    <property type="project" value="UniProtKB-UniRule"/>
</dbReference>
<protein>
    <recommendedName>
        <fullName evidence="3">Bifunctional lysine-specific demethylase and histidyl-hydroxylase</fullName>
        <ecNumber evidence="3">1.14.11.-</ecNumber>
    </recommendedName>
</protein>
<dbReference type="GO" id="GO:0051864">
    <property type="term" value="F:histone H3K36 demethylase activity"/>
    <property type="evidence" value="ECO:0000318"/>
    <property type="project" value="GO_Central"/>
</dbReference>
<reference evidence="6" key="1">
    <citation type="submission" date="2025-08" db="UniProtKB">
        <authorList>
            <consortium name="RefSeq"/>
        </authorList>
    </citation>
    <scope>IDENTIFICATION</scope>
</reference>
<dbReference type="SUPFAM" id="SSF51197">
    <property type="entry name" value="Clavaminate synthase-like"/>
    <property type="match status" value="1"/>
</dbReference>
<proteinExistence type="inferred from homology"/>
<keyword evidence="3" id="KW-0539">Nucleus</keyword>
<dbReference type="InterPro" id="IPR039994">
    <property type="entry name" value="NO66-like"/>
</dbReference>
<dbReference type="eggNOG" id="KOG3706">
    <property type="taxonomic scope" value="Eukaryota"/>
</dbReference>
<dbReference type="KEGG" id="nnu:104603153"/>
<organism evidence="5 6">
    <name type="scientific">Nelumbo nucifera</name>
    <name type="common">Sacred lotus</name>
    <dbReference type="NCBI Taxonomy" id="4432"/>
    <lineage>
        <taxon>Eukaryota</taxon>
        <taxon>Viridiplantae</taxon>
        <taxon>Streptophyta</taxon>
        <taxon>Embryophyta</taxon>
        <taxon>Tracheophyta</taxon>
        <taxon>Spermatophyta</taxon>
        <taxon>Magnoliopsida</taxon>
        <taxon>Proteales</taxon>
        <taxon>Nelumbonaceae</taxon>
        <taxon>Nelumbo</taxon>
    </lineage>
</organism>
<keyword evidence="3" id="KW-0805">Transcription regulation</keyword>
<evidence type="ECO:0000256" key="2">
    <source>
        <dbReference type="ARBA" id="ARBA00023004"/>
    </source>
</evidence>
<comment type="similarity">
    <text evidence="3">Belongs to the ROX family.</text>
</comment>
<dbReference type="GO" id="GO:0005730">
    <property type="term" value="C:nucleolus"/>
    <property type="evidence" value="ECO:0000318"/>
    <property type="project" value="GO_Central"/>
</dbReference>
<dbReference type="OrthoDB" id="425950at2759"/>
<dbReference type="InterPro" id="IPR016024">
    <property type="entry name" value="ARM-type_fold"/>
</dbReference>
<dbReference type="Gene3D" id="2.60.120.650">
    <property type="entry name" value="Cupin"/>
    <property type="match status" value="1"/>
</dbReference>
<dbReference type="STRING" id="4432.A0A1U8AQZ4"/>
<dbReference type="PROSITE" id="PS51184">
    <property type="entry name" value="JMJC"/>
    <property type="match status" value="1"/>
</dbReference>
<evidence type="ECO:0000313" key="6">
    <source>
        <dbReference type="RefSeq" id="XP_010265397.1"/>
    </source>
</evidence>
<comment type="subcellular location">
    <subcellularLocation>
        <location evidence="3">Nucleus</location>
    </subcellularLocation>
</comment>
<keyword evidence="3" id="KW-0804">Transcription</keyword>
<feature type="domain" description="JmjC" evidence="4">
    <location>
        <begin position="440"/>
        <end position="606"/>
    </location>
</feature>
<evidence type="ECO:0000313" key="5">
    <source>
        <dbReference type="Proteomes" id="UP000189703"/>
    </source>
</evidence>
<dbReference type="GeneID" id="104603153"/>
<dbReference type="SUPFAM" id="SSF48371">
    <property type="entry name" value="ARM repeat"/>
    <property type="match status" value="1"/>
</dbReference>
<name>A0A1U8AQZ4_NELNU</name>